<dbReference type="Proteomes" id="UP000761264">
    <property type="component" value="Unassembled WGS sequence"/>
</dbReference>
<feature type="transmembrane region" description="Helical" evidence="1">
    <location>
        <begin position="72"/>
        <end position="94"/>
    </location>
</feature>
<sequence>MDLLPLLFTTALVAYVLSLGSADLARSIIRVTALFCAAVCLAAWGIAMLSYSEWGQPFVDDFYATALIERSLGYDLGGLALVFGAVVPICFGLFEMWRLKATRPSSLKQNEQ</sequence>
<dbReference type="AlphaFoldDB" id="A0A967EY74"/>
<dbReference type="RefSeq" id="WP_167225343.1">
    <property type="nucleotide sequence ID" value="NZ_JAAQPH010000009.1"/>
</dbReference>
<name>A0A967EY74_9PROT</name>
<feature type="transmembrane region" description="Helical" evidence="1">
    <location>
        <begin position="28"/>
        <end position="51"/>
    </location>
</feature>
<keyword evidence="1" id="KW-1133">Transmembrane helix</keyword>
<evidence type="ECO:0000313" key="3">
    <source>
        <dbReference type="Proteomes" id="UP000761264"/>
    </source>
</evidence>
<proteinExistence type="predicted"/>
<accession>A0A967EY74</accession>
<reference evidence="2" key="1">
    <citation type="submission" date="2020-03" db="EMBL/GenBank/DDBJ databases">
        <title>Genome of Pelagibius litoralis DSM 21314T.</title>
        <authorList>
            <person name="Wang G."/>
        </authorList>
    </citation>
    <scope>NUCLEOTIDE SEQUENCE</scope>
    <source>
        <strain evidence="2">DSM 21314</strain>
    </source>
</reference>
<keyword evidence="1" id="KW-0472">Membrane</keyword>
<keyword evidence="3" id="KW-1185">Reference proteome</keyword>
<dbReference type="EMBL" id="JAAQPH010000009">
    <property type="protein sequence ID" value="NIA69595.1"/>
    <property type="molecule type" value="Genomic_DNA"/>
</dbReference>
<comment type="caution">
    <text evidence="2">The sequence shown here is derived from an EMBL/GenBank/DDBJ whole genome shotgun (WGS) entry which is preliminary data.</text>
</comment>
<protein>
    <submittedName>
        <fullName evidence="2">Uncharacterized protein</fullName>
    </submittedName>
</protein>
<evidence type="ECO:0000256" key="1">
    <source>
        <dbReference type="SAM" id="Phobius"/>
    </source>
</evidence>
<keyword evidence="1" id="KW-0812">Transmembrane</keyword>
<organism evidence="2 3">
    <name type="scientific">Pelagibius litoralis</name>
    <dbReference type="NCBI Taxonomy" id="374515"/>
    <lineage>
        <taxon>Bacteria</taxon>
        <taxon>Pseudomonadati</taxon>
        <taxon>Pseudomonadota</taxon>
        <taxon>Alphaproteobacteria</taxon>
        <taxon>Rhodospirillales</taxon>
        <taxon>Rhodovibrionaceae</taxon>
        <taxon>Pelagibius</taxon>
    </lineage>
</organism>
<evidence type="ECO:0000313" key="2">
    <source>
        <dbReference type="EMBL" id="NIA69595.1"/>
    </source>
</evidence>
<gene>
    <name evidence="2" type="ORF">HBA54_13420</name>
</gene>